<evidence type="ECO:0000259" key="19">
    <source>
        <dbReference type="PROSITE" id="PS51194"/>
    </source>
</evidence>
<keyword evidence="5 16" id="KW-1003">Cell membrane</keyword>
<feature type="domain" description="Helicase C-terminal" evidence="19">
    <location>
        <begin position="427"/>
        <end position="646"/>
    </location>
</feature>
<evidence type="ECO:0000256" key="3">
    <source>
        <dbReference type="ARBA" id="ARBA00007650"/>
    </source>
</evidence>
<dbReference type="InterPro" id="IPR004027">
    <property type="entry name" value="SEC_C_motif"/>
</dbReference>
<keyword evidence="7" id="KW-0997">Cell inner membrane</keyword>
<evidence type="ECO:0000256" key="11">
    <source>
        <dbReference type="ARBA" id="ARBA00022840"/>
    </source>
</evidence>
<evidence type="ECO:0000256" key="7">
    <source>
        <dbReference type="ARBA" id="ARBA00022519"/>
    </source>
</evidence>
<dbReference type="EMBL" id="AP024238">
    <property type="protein sequence ID" value="BCO28616.1"/>
    <property type="molecule type" value="Genomic_DNA"/>
</dbReference>
<keyword evidence="8" id="KW-0479">Metal-binding</keyword>
<comment type="cofactor">
    <cofactor evidence="1">
        <name>Zn(2+)</name>
        <dbReference type="ChEBI" id="CHEBI:29105"/>
    </cofactor>
</comment>
<dbReference type="Pfam" id="PF21090">
    <property type="entry name" value="P-loop_SecA"/>
    <property type="match status" value="1"/>
</dbReference>
<sequence length="914" mass="102707">MATNFLTKIFGSRNDRLLKKYRQTVAKINALEAGFEMLTDEALCAKTGEFKDRFAKGESLDVLLPEAFAVVREGSKRVMKLRHFDVQMLGGMSLHNGKISEMGTGEGKTLTATLPVYLNALSGKGVHVVTVNDYLANRDAQWMGKLYNFLGLSVGINLPNMPREEKQAAYRADITYGTNNEYGFDYLRDNMVYEAADRVQRGLNYAIVDEVDSILIDEARTPLIISGQAEDQTDLYQSIKLIVPQLEKQEGEADPHTGEGITKEGDFTIDEKSHQVFLTERGHENAERILFSMGLIPEGASLYDPANITLMHHLYAALRAQHLYHRDQHYVVQAGEVVIVDEFTGRLMTGRRWSEGLHQAVEAKEGVAIQPENQTMASITFQNYFRLYGKLAGMTGTADTEAYEFQEIYGLETVVMPPNRPSRRDDQLDRVYKTTREKYVAAIADIRECYERGQPVLVGTTSIENSEIIADLLDKEKLPHQVLNAKQHAREADIVAQAGRPKMITIATNMAGRGTDIVLGGNISKTIETIEADASLDASQKQQQIDALRAQWAKDHELVTALGGLRIIATERHESRRIDNQLRGRSGRQGDPGSSRFYLSLDDSLMRIFAGDRVKAIMDRLKMPEGEAIEAGIVTRSIESAQRKVEARNFDMRKQLLEYDDVANDQRKVIYQQRNEILDATELGAQIQSLREGCFEDIVRQYVPVESVEEQWNLPALERSLADEWQLTLPLQHQVNAASAITDHDILETVRAHANKVFDDKVALVGAENFTQFERMVLLQTIDTNWRDHLSSLDYLRQGIHLRGYAQKQPKQEYKREAFELFGQMLDSVKNEVTKVLMTVRIQSNEAAAAAAAEMENRAERVSNVTYSAPTETGEVQTVVDEATVKAEVPRVGRNEPCPCGSGKKYKHCHGKLS</sequence>
<dbReference type="Gene3D" id="3.40.50.300">
    <property type="entry name" value="P-loop containing nucleotide triphosphate hydrolases"/>
    <property type="match status" value="2"/>
</dbReference>
<evidence type="ECO:0000256" key="1">
    <source>
        <dbReference type="ARBA" id="ARBA00001947"/>
    </source>
</evidence>
<dbReference type="CDD" id="cd17928">
    <property type="entry name" value="DEXDc_SecA"/>
    <property type="match status" value="1"/>
</dbReference>
<feature type="domain" description="Helicase ATP-binding" evidence="18">
    <location>
        <begin position="89"/>
        <end position="247"/>
    </location>
</feature>
<keyword evidence="11 16" id="KW-0067">ATP-binding</keyword>
<dbReference type="SUPFAM" id="SSF81886">
    <property type="entry name" value="Helical scaffold and wing domains of SecA"/>
    <property type="match status" value="1"/>
</dbReference>
<evidence type="ECO:0000256" key="6">
    <source>
        <dbReference type="ARBA" id="ARBA00022490"/>
    </source>
</evidence>
<evidence type="ECO:0000313" key="22">
    <source>
        <dbReference type="Proteomes" id="UP000824366"/>
    </source>
</evidence>
<comment type="similarity">
    <text evidence="3 16 17">Belongs to the SecA family.</text>
</comment>
<keyword evidence="6 16" id="KW-0963">Cytoplasm</keyword>
<gene>
    <name evidence="16" type="primary">secA</name>
    <name evidence="21" type="ORF">MIZ03_3525</name>
</gene>
<accession>A0ABN6D9G4</accession>
<dbReference type="SUPFAM" id="SSF81767">
    <property type="entry name" value="Pre-protein crosslinking domain of SecA"/>
    <property type="match status" value="1"/>
</dbReference>
<keyword evidence="13 16" id="KW-1278">Translocase</keyword>
<evidence type="ECO:0000259" key="20">
    <source>
        <dbReference type="PROSITE" id="PS51196"/>
    </source>
</evidence>
<keyword evidence="10" id="KW-0862">Zinc</keyword>
<reference evidence="21 22" key="1">
    <citation type="journal article" date="2021" name="Microbiol. Spectr.">
        <title>A Single Bacterium Capable of Oxidation and Reduction of Iron at Circumneutral pH.</title>
        <authorList>
            <person name="Kato S."/>
            <person name="Ohkuma M."/>
        </authorList>
    </citation>
    <scope>NUCLEOTIDE SEQUENCE [LARGE SCALE GENOMIC DNA]</scope>
    <source>
        <strain evidence="21 22">MIZ03</strain>
    </source>
</reference>
<keyword evidence="9 16" id="KW-0547">Nucleotide-binding</keyword>
<feature type="binding site" evidence="16">
    <location>
        <position position="87"/>
    </location>
    <ligand>
        <name>ATP</name>
        <dbReference type="ChEBI" id="CHEBI:30616"/>
    </ligand>
</feature>
<dbReference type="SMART" id="SM00957">
    <property type="entry name" value="SecA_DEAD"/>
    <property type="match status" value="1"/>
</dbReference>
<protein>
    <recommendedName>
        <fullName evidence="16 17">Protein translocase subunit SecA</fullName>
        <ecNumber evidence="16">7.4.2.8</ecNumber>
    </recommendedName>
</protein>
<evidence type="ECO:0000313" key="21">
    <source>
        <dbReference type="EMBL" id="BCO28616.1"/>
    </source>
</evidence>
<keyword evidence="15 16" id="KW-0472">Membrane</keyword>
<dbReference type="Proteomes" id="UP000824366">
    <property type="component" value="Chromosome"/>
</dbReference>
<keyword evidence="22" id="KW-1185">Reference proteome</keyword>
<comment type="subcellular location">
    <subcellularLocation>
        <location evidence="16">Cell membrane</location>
        <topology evidence="16">Peripheral membrane protein</topology>
        <orientation evidence="16">Cytoplasmic side</orientation>
    </subcellularLocation>
    <subcellularLocation>
        <location evidence="16">Cytoplasm</location>
    </subcellularLocation>
    <subcellularLocation>
        <location evidence="2">Membrane</location>
        <topology evidence="2">Peripheral membrane protein</topology>
    </subcellularLocation>
    <text evidence="16">Distribution is 50-50.</text>
</comment>
<evidence type="ECO:0000256" key="2">
    <source>
        <dbReference type="ARBA" id="ARBA00004170"/>
    </source>
</evidence>
<name>A0ABN6D9G4_9BURK</name>
<evidence type="ECO:0000256" key="10">
    <source>
        <dbReference type="ARBA" id="ARBA00022833"/>
    </source>
</evidence>
<dbReference type="InterPro" id="IPR044722">
    <property type="entry name" value="SecA_SF2_C"/>
</dbReference>
<evidence type="ECO:0000256" key="8">
    <source>
        <dbReference type="ARBA" id="ARBA00022723"/>
    </source>
</evidence>
<proteinExistence type="inferred from homology"/>
<dbReference type="Pfam" id="PF07517">
    <property type="entry name" value="SecA_DEAD"/>
    <property type="match status" value="1"/>
</dbReference>
<dbReference type="HAMAP" id="MF_01382">
    <property type="entry name" value="SecA"/>
    <property type="match status" value="1"/>
</dbReference>
<evidence type="ECO:0000256" key="16">
    <source>
        <dbReference type="HAMAP-Rule" id="MF_01382"/>
    </source>
</evidence>
<dbReference type="InterPro" id="IPR036266">
    <property type="entry name" value="SecA_Wing/Scaffold_sf"/>
</dbReference>
<dbReference type="InterPro" id="IPR011115">
    <property type="entry name" value="SecA_DEAD"/>
</dbReference>
<dbReference type="InterPro" id="IPR014001">
    <property type="entry name" value="Helicase_ATP-bd"/>
</dbReference>
<keyword evidence="14 16" id="KW-0811">Translocation</keyword>
<dbReference type="PRINTS" id="PR00906">
    <property type="entry name" value="SECA"/>
</dbReference>
<dbReference type="Gene3D" id="3.90.1440.10">
    <property type="entry name" value="SecA, preprotein cross-linking domain"/>
    <property type="match status" value="1"/>
</dbReference>
<dbReference type="PANTHER" id="PTHR30612:SF0">
    <property type="entry name" value="CHLOROPLAST PROTEIN-TRANSPORTING ATPASE"/>
    <property type="match status" value="1"/>
</dbReference>
<dbReference type="InterPro" id="IPR036670">
    <property type="entry name" value="SecA_X-link_sf"/>
</dbReference>
<dbReference type="CDD" id="cd18803">
    <property type="entry name" value="SF2_C_secA"/>
    <property type="match status" value="1"/>
</dbReference>
<dbReference type="Pfam" id="PF01043">
    <property type="entry name" value="SecA_PP_bind"/>
    <property type="match status" value="1"/>
</dbReference>
<dbReference type="PROSITE" id="PS51196">
    <property type="entry name" value="SECA_MOTOR_DEAD"/>
    <property type="match status" value="1"/>
</dbReference>
<dbReference type="Gene3D" id="1.10.3060.10">
    <property type="entry name" value="Helical scaffold and wing domains of SecA"/>
    <property type="match status" value="1"/>
</dbReference>
<dbReference type="SMART" id="SM00958">
    <property type="entry name" value="SecA_PP_bind"/>
    <property type="match status" value="1"/>
</dbReference>
<dbReference type="Pfam" id="PF07516">
    <property type="entry name" value="SecA_SW"/>
    <property type="match status" value="1"/>
</dbReference>
<comment type="catalytic activity">
    <reaction evidence="16">
        <text>ATP + H2O + cellular proteinSide 1 = ADP + phosphate + cellular proteinSide 2.</text>
        <dbReference type="EC" id="7.4.2.8"/>
    </reaction>
</comment>
<dbReference type="PROSITE" id="PS51194">
    <property type="entry name" value="HELICASE_CTER"/>
    <property type="match status" value="1"/>
</dbReference>
<keyword evidence="12 16" id="KW-0653">Protein transport</keyword>
<dbReference type="InterPro" id="IPR001650">
    <property type="entry name" value="Helicase_C-like"/>
</dbReference>
<feature type="domain" description="SecA family profile" evidence="20">
    <location>
        <begin position="3"/>
        <end position="630"/>
    </location>
</feature>
<evidence type="ECO:0000256" key="9">
    <source>
        <dbReference type="ARBA" id="ARBA00022741"/>
    </source>
</evidence>
<dbReference type="InterPro" id="IPR000185">
    <property type="entry name" value="SecA"/>
</dbReference>
<keyword evidence="4 16" id="KW-0813">Transport</keyword>
<evidence type="ECO:0000256" key="4">
    <source>
        <dbReference type="ARBA" id="ARBA00022448"/>
    </source>
</evidence>
<dbReference type="InterPro" id="IPR014018">
    <property type="entry name" value="SecA_motor_DEAD"/>
</dbReference>
<dbReference type="NCBIfam" id="TIGR00963">
    <property type="entry name" value="secA"/>
    <property type="match status" value="1"/>
</dbReference>
<dbReference type="InterPro" id="IPR020937">
    <property type="entry name" value="SecA_CS"/>
</dbReference>
<evidence type="ECO:0000256" key="15">
    <source>
        <dbReference type="ARBA" id="ARBA00023136"/>
    </source>
</evidence>
<dbReference type="InterPro" id="IPR011130">
    <property type="entry name" value="SecA_preprotein_X-link_dom"/>
</dbReference>
<evidence type="ECO:0000259" key="18">
    <source>
        <dbReference type="PROSITE" id="PS51192"/>
    </source>
</evidence>
<dbReference type="PROSITE" id="PS01312">
    <property type="entry name" value="SECA"/>
    <property type="match status" value="1"/>
</dbReference>
<dbReference type="EC" id="7.4.2.8" evidence="16"/>
<evidence type="ECO:0000256" key="17">
    <source>
        <dbReference type="RuleBase" id="RU003874"/>
    </source>
</evidence>
<feature type="binding site" evidence="16">
    <location>
        <begin position="105"/>
        <end position="109"/>
    </location>
    <ligand>
        <name>ATP</name>
        <dbReference type="ChEBI" id="CHEBI:30616"/>
    </ligand>
</feature>
<evidence type="ECO:0000256" key="12">
    <source>
        <dbReference type="ARBA" id="ARBA00022927"/>
    </source>
</evidence>
<comment type="subunit">
    <text evidence="16">Monomer and homodimer. Part of the essential Sec protein translocation apparatus which comprises SecA, SecYEG and auxiliary proteins SecDF-YajC and YidC.</text>
</comment>
<dbReference type="RefSeq" id="WP_223904549.1">
    <property type="nucleotide sequence ID" value="NZ_AP024238.1"/>
</dbReference>
<evidence type="ECO:0000256" key="14">
    <source>
        <dbReference type="ARBA" id="ARBA00023010"/>
    </source>
</evidence>
<evidence type="ECO:0000256" key="5">
    <source>
        <dbReference type="ARBA" id="ARBA00022475"/>
    </source>
</evidence>
<dbReference type="PROSITE" id="PS51192">
    <property type="entry name" value="HELICASE_ATP_BIND_1"/>
    <property type="match status" value="1"/>
</dbReference>
<dbReference type="NCBIfam" id="NF009538">
    <property type="entry name" value="PRK12904.1"/>
    <property type="match status" value="1"/>
</dbReference>
<comment type="function">
    <text evidence="16">Part of the Sec protein translocase complex. Interacts with the SecYEG preprotein conducting channel. Has a central role in coupling the hydrolysis of ATP to the transfer of proteins into and across the cell membrane, serving both as a receptor for the preprotein-SecB complex and as an ATP-driven molecular motor driving the stepwise translocation of polypeptide chains across the membrane.</text>
</comment>
<evidence type="ECO:0000256" key="13">
    <source>
        <dbReference type="ARBA" id="ARBA00022967"/>
    </source>
</evidence>
<feature type="binding site" evidence="16">
    <location>
        <position position="516"/>
    </location>
    <ligand>
        <name>ATP</name>
        <dbReference type="ChEBI" id="CHEBI:30616"/>
    </ligand>
</feature>
<dbReference type="InterPro" id="IPR027417">
    <property type="entry name" value="P-loop_NTPase"/>
</dbReference>
<dbReference type="InterPro" id="IPR011116">
    <property type="entry name" value="SecA_Wing/Scaffold"/>
</dbReference>
<organism evidence="21 22">
    <name type="scientific">Rhodoferax lithotrophicus</name>
    <dbReference type="NCBI Taxonomy" id="2798804"/>
    <lineage>
        <taxon>Bacteria</taxon>
        <taxon>Pseudomonadati</taxon>
        <taxon>Pseudomonadota</taxon>
        <taxon>Betaproteobacteria</taxon>
        <taxon>Burkholderiales</taxon>
        <taxon>Comamonadaceae</taxon>
        <taxon>Rhodoferax</taxon>
    </lineage>
</organism>
<dbReference type="SUPFAM" id="SSF52540">
    <property type="entry name" value="P-loop containing nucleoside triphosphate hydrolases"/>
    <property type="match status" value="2"/>
</dbReference>
<dbReference type="Pfam" id="PF02810">
    <property type="entry name" value="SEC-C"/>
    <property type="match status" value="1"/>
</dbReference>
<dbReference type="PANTHER" id="PTHR30612">
    <property type="entry name" value="SECA INNER MEMBRANE COMPONENT OF SEC PROTEIN SECRETION SYSTEM"/>
    <property type="match status" value="1"/>
</dbReference>